<keyword evidence="3" id="KW-1185">Reference proteome</keyword>
<evidence type="ECO:0000313" key="3">
    <source>
        <dbReference type="Proteomes" id="UP001314170"/>
    </source>
</evidence>
<keyword evidence="1" id="KW-0472">Membrane</keyword>
<feature type="transmembrane region" description="Helical" evidence="1">
    <location>
        <begin position="61"/>
        <end position="81"/>
    </location>
</feature>
<gene>
    <name evidence="2" type="ORF">DCAF_LOCUS15474</name>
</gene>
<evidence type="ECO:0000313" key="2">
    <source>
        <dbReference type="EMBL" id="CAK7340392.1"/>
    </source>
</evidence>
<accession>A0AAV1RXV3</accession>
<dbReference type="EMBL" id="CAWUPB010001159">
    <property type="protein sequence ID" value="CAK7340392.1"/>
    <property type="molecule type" value="Genomic_DNA"/>
</dbReference>
<name>A0AAV1RXV3_9ROSI</name>
<keyword evidence="1" id="KW-1133">Transmembrane helix</keyword>
<proteinExistence type="predicted"/>
<organism evidence="2 3">
    <name type="scientific">Dovyalis caffra</name>
    <dbReference type="NCBI Taxonomy" id="77055"/>
    <lineage>
        <taxon>Eukaryota</taxon>
        <taxon>Viridiplantae</taxon>
        <taxon>Streptophyta</taxon>
        <taxon>Embryophyta</taxon>
        <taxon>Tracheophyta</taxon>
        <taxon>Spermatophyta</taxon>
        <taxon>Magnoliopsida</taxon>
        <taxon>eudicotyledons</taxon>
        <taxon>Gunneridae</taxon>
        <taxon>Pentapetalae</taxon>
        <taxon>rosids</taxon>
        <taxon>fabids</taxon>
        <taxon>Malpighiales</taxon>
        <taxon>Salicaceae</taxon>
        <taxon>Flacourtieae</taxon>
        <taxon>Dovyalis</taxon>
    </lineage>
</organism>
<evidence type="ECO:0000256" key="1">
    <source>
        <dbReference type="SAM" id="Phobius"/>
    </source>
</evidence>
<reference evidence="2 3" key="1">
    <citation type="submission" date="2024-01" db="EMBL/GenBank/DDBJ databases">
        <authorList>
            <person name="Waweru B."/>
        </authorList>
    </citation>
    <scope>NUCLEOTIDE SEQUENCE [LARGE SCALE GENOMIC DNA]</scope>
</reference>
<dbReference type="AlphaFoldDB" id="A0AAV1RXV3"/>
<feature type="transmembrane region" description="Helical" evidence="1">
    <location>
        <begin position="20"/>
        <end position="41"/>
    </location>
</feature>
<keyword evidence="1" id="KW-0812">Transmembrane</keyword>
<sequence length="105" mass="12148">HLHDMGFTFLASTSTPKFDFASRLLSLPPLFFSIQYSYMLLQMSLARRNYLLQQVLYFRAYDLVFVALFIFEAIVIAPSLLPQIDLVEYLLAYYVLCFATDLGES</sequence>
<protein>
    <submittedName>
        <fullName evidence="2">Uncharacterized protein</fullName>
    </submittedName>
</protein>
<comment type="caution">
    <text evidence="2">The sequence shown here is derived from an EMBL/GenBank/DDBJ whole genome shotgun (WGS) entry which is preliminary data.</text>
</comment>
<dbReference type="Proteomes" id="UP001314170">
    <property type="component" value="Unassembled WGS sequence"/>
</dbReference>
<feature type="non-terminal residue" evidence="2">
    <location>
        <position position="1"/>
    </location>
</feature>